<keyword evidence="2 7" id="KW-0808">Transferase</keyword>
<keyword evidence="3 7" id="KW-0812">Transmembrane</keyword>
<proteinExistence type="inferred from homology"/>
<dbReference type="PROSITE" id="PS50216">
    <property type="entry name" value="DHHC"/>
    <property type="match status" value="1"/>
</dbReference>
<dbReference type="InterPro" id="IPR001594">
    <property type="entry name" value="Palmitoyltrfase_DHHC"/>
</dbReference>
<protein>
    <recommendedName>
        <fullName evidence="7">Palmitoyltransferase</fullName>
        <ecNumber evidence="7">2.3.1.225</ecNumber>
    </recommendedName>
</protein>
<dbReference type="EMBL" id="CAJZBQ010000002">
    <property type="protein sequence ID" value="CAG9310305.1"/>
    <property type="molecule type" value="Genomic_DNA"/>
</dbReference>
<evidence type="ECO:0000256" key="3">
    <source>
        <dbReference type="ARBA" id="ARBA00022692"/>
    </source>
</evidence>
<dbReference type="GO" id="GO:0005783">
    <property type="term" value="C:endoplasmic reticulum"/>
    <property type="evidence" value="ECO:0007669"/>
    <property type="project" value="TreeGrafter"/>
</dbReference>
<gene>
    <name evidence="9" type="ORF">BSTOLATCC_MIC1158</name>
</gene>
<evidence type="ECO:0000313" key="10">
    <source>
        <dbReference type="Proteomes" id="UP001162131"/>
    </source>
</evidence>
<dbReference type="Proteomes" id="UP001162131">
    <property type="component" value="Unassembled WGS sequence"/>
</dbReference>
<comment type="domain">
    <text evidence="7">The DHHC domain is required for palmitoyltransferase activity.</text>
</comment>
<feature type="domain" description="Palmitoyltransferase DHHC" evidence="8">
    <location>
        <begin position="87"/>
        <end position="218"/>
    </location>
</feature>
<comment type="catalytic activity">
    <reaction evidence="7">
        <text>L-cysteinyl-[protein] + hexadecanoyl-CoA = S-hexadecanoyl-L-cysteinyl-[protein] + CoA</text>
        <dbReference type="Rhea" id="RHEA:36683"/>
        <dbReference type="Rhea" id="RHEA-COMP:10131"/>
        <dbReference type="Rhea" id="RHEA-COMP:11032"/>
        <dbReference type="ChEBI" id="CHEBI:29950"/>
        <dbReference type="ChEBI" id="CHEBI:57287"/>
        <dbReference type="ChEBI" id="CHEBI:57379"/>
        <dbReference type="ChEBI" id="CHEBI:74151"/>
        <dbReference type="EC" id="2.3.1.225"/>
    </reaction>
</comment>
<dbReference type="PANTHER" id="PTHR22883:SF203">
    <property type="entry name" value="PALMITOYLTRANSFERASE"/>
    <property type="match status" value="1"/>
</dbReference>
<sequence>MKRNGFERPYHVLQILSWILLFCFSGIFYFIMIPQLSGAGVIVTSAFYTVFLISAVVSAYLTTKCDPTDKLVKVQLEGTPVEPSEFICTLCKCFVTLGSKHCARCCRCVYKFDHHCKWVNNCIGKENYNEFLWLLFSCIMLTLCGMVTGNYIWISLVVNGPTDEAKDWLKLNWVSKNFLLAGLLVCSLITTAVFFLLSYLMMFHIYLICKGQTTYEFVLEKRKMKIEPKREVTTTLDTTTDLLRTLSNKIVITENNSFEIREEISERMPRARASTPEFNYENV</sequence>
<evidence type="ECO:0000256" key="2">
    <source>
        <dbReference type="ARBA" id="ARBA00022679"/>
    </source>
</evidence>
<keyword evidence="6 7" id="KW-0012">Acyltransferase</keyword>
<dbReference type="GO" id="GO:0016020">
    <property type="term" value="C:membrane"/>
    <property type="evidence" value="ECO:0007669"/>
    <property type="project" value="UniProtKB-SubCell"/>
</dbReference>
<feature type="transmembrane region" description="Helical" evidence="7">
    <location>
        <begin position="178"/>
        <end position="200"/>
    </location>
</feature>
<dbReference type="GO" id="GO:0006612">
    <property type="term" value="P:protein targeting to membrane"/>
    <property type="evidence" value="ECO:0007669"/>
    <property type="project" value="TreeGrafter"/>
</dbReference>
<feature type="transmembrane region" description="Helical" evidence="7">
    <location>
        <begin position="39"/>
        <end position="61"/>
    </location>
</feature>
<dbReference type="InterPro" id="IPR039859">
    <property type="entry name" value="PFA4/ZDH16/20/ERF2-like"/>
</dbReference>
<dbReference type="Pfam" id="PF01529">
    <property type="entry name" value="DHHC"/>
    <property type="match status" value="1"/>
</dbReference>
<keyword evidence="4 7" id="KW-1133">Transmembrane helix</keyword>
<evidence type="ECO:0000256" key="6">
    <source>
        <dbReference type="ARBA" id="ARBA00023315"/>
    </source>
</evidence>
<evidence type="ECO:0000256" key="7">
    <source>
        <dbReference type="RuleBase" id="RU079119"/>
    </source>
</evidence>
<evidence type="ECO:0000256" key="5">
    <source>
        <dbReference type="ARBA" id="ARBA00023136"/>
    </source>
</evidence>
<organism evidence="9 10">
    <name type="scientific">Blepharisma stoltei</name>
    <dbReference type="NCBI Taxonomy" id="1481888"/>
    <lineage>
        <taxon>Eukaryota</taxon>
        <taxon>Sar</taxon>
        <taxon>Alveolata</taxon>
        <taxon>Ciliophora</taxon>
        <taxon>Postciliodesmatophora</taxon>
        <taxon>Heterotrichea</taxon>
        <taxon>Heterotrichida</taxon>
        <taxon>Blepharismidae</taxon>
        <taxon>Blepharisma</taxon>
    </lineage>
</organism>
<name>A0AAU9I8K9_9CILI</name>
<dbReference type="GO" id="GO:0005794">
    <property type="term" value="C:Golgi apparatus"/>
    <property type="evidence" value="ECO:0007669"/>
    <property type="project" value="TreeGrafter"/>
</dbReference>
<feature type="transmembrane region" description="Helical" evidence="7">
    <location>
        <begin position="131"/>
        <end position="158"/>
    </location>
</feature>
<dbReference type="GO" id="GO:0019706">
    <property type="term" value="F:protein-cysteine S-palmitoyltransferase activity"/>
    <property type="evidence" value="ECO:0007669"/>
    <property type="project" value="UniProtKB-EC"/>
</dbReference>
<comment type="similarity">
    <text evidence="7">Belongs to the DHHC palmitoyltransferase family.</text>
</comment>
<comment type="subcellular location">
    <subcellularLocation>
        <location evidence="1">Membrane</location>
        <topology evidence="1">Multi-pass membrane protein</topology>
    </subcellularLocation>
</comment>
<dbReference type="EC" id="2.3.1.225" evidence="7"/>
<evidence type="ECO:0000256" key="4">
    <source>
        <dbReference type="ARBA" id="ARBA00022989"/>
    </source>
</evidence>
<evidence type="ECO:0000313" key="9">
    <source>
        <dbReference type="EMBL" id="CAG9310305.1"/>
    </source>
</evidence>
<feature type="transmembrane region" description="Helical" evidence="7">
    <location>
        <begin position="12"/>
        <end position="33"/>
    </location>
</feature>
<keyword evidence="10" id="KW-1185">Reference proteome</keyword>
<evidence type="ECO:0000259" key="8">
    <source>
        <dbReference type="Pfam" id="PF01529"/>
    </source>
</evidence>
<dbReference type="AlphaFoldDB" id="A0AAU9I8K9"/>
<comment type="caution">
    <text evidence="9">The sequence shown here is derived from an EMBL/GenBank/DDBJ whole genome shotgun (WGS) entry which is preliminary data.</text>
</comment>
<reference evidence="9" key="1">
    <citation type="submission" date="2021-09" db="EMBL/GenBank/DDBJ databases">
        <authorList>
            <consortium name="AG Swart"/>
            <person name="Singh M."/>
            <person name="Singh A."/>
            <person name="Seah K."/>
            <person name="Emmerich C."/>
        </authorList>
    </citation>
    <scope>NUCLEOTIDE SEQUENCE</scope>
    <source>
        <strain evidence="9">ATCC30299</strain>
    </source>
</reference>
<dbReference type="PANTHER" id="PTHR22883">
    <property type="entry name" value="ZINC FINGER DHHC DOMAIN CONTAINING PROTEIN"/>
    <property type="match status" value="1"/>
</dbReference>
<keyword evidence="5 7" id="KW-0472">Membrane</keyword>
<evidence type="ECO:0000256" key="1">
    <source>
        <dbReference type="ARBA" id="ARBA00004141"/>
    </source>
</evidence>
<accession>A0AAU9I8K9</accession>